<name>R7TM32_CAPTE</name>
<organism evidence="1">
    <name type="scientific">Capitella teleta</name>
    <name type="common">Polychaete worm</name>
    <dbReference type="NCBI Taxonomy" id="283909"/>
    <lineage>
        <taxon>Eukaryota</taxon>
        <taxon>Metazoa</taxon>
        <taxon>Spiralia</taxon>
        <taxon>Lophotrochozoa</taxon>
        <taxon>Annelida</taxon>
        <taxon>Polychaeta</taxon>
        <taxon>Sedentaria</taxon>
        <taxon>Scolecida</taxon>
        <taxon>Capitellidae</taxon>
        <taxon>Capitella</taxon>
    </lineage>
</organism>
<gene>
    <name evidence="1" type="ORF">CAPTEDRAFT_208525</name>
</gene>
<dbReference type="HOGENOM" id="CLU_1549106_0_0_1"/>
<dbReference type="EMBL" id="AMQN01013240">
    <property type="status" value="NOT_ANNOTATED_CDS"/>
    <property type="molecule type" value="Genomic_DNA"/>
</dbReference>
<evidence type="ECO:0000313" key="3">
    <source>
        <dbReference type="Proteomes" id="UP000014760"/>
    </source>
</evidence>
<evidence type="ECO:0000313" key="1">
    <source>
        <dbReference type="EMBL" id="ELT92616.1"/>
    </source>
</evidence>
<dbReference type="EMBL" id="KB310063">
    <property type="protein sequence ID" value="ELT92616.1"/>
    <property type="molecule type" value="Genomic_DNA"/>
</dbReference>
<reference evidence="3" key="1">
    <citation type="submission" date="2012-12" db="EMBL/GenBank/DDBJ databases">
        <authorList>
            <person name="Hellsten U."/>
            <person name="Grimwood J."/>
            <person name="Chapman J.A."/>
            <person name="Shapiro H."/>
            <person name="Aerts A."/>
            <person name="Otillar R.P."/>
            <person name="Terry A.Y."/>
            <person name="Boore J.L."/>
            <person name="Simakov O."/>
            <person name="Marletaz F."/>
            <person name="Cho S.-J."/>
            <person name="Edsinger-Gonzales E."/>
            <person name="Havlak P."/>
            <person name="Kuo D.-H."/>
            <person name="Larsson T."/>
            <person name="Lv J."/>
            <person name="Arendt D."/>
            <person name="Savage R."/>
            <person name="Osoegawa K."/>
            <person name="de Jong P."/>
            <person name="Lindberg D.R."/>
            <person name="Seaver E.C."/>
            <person name="Weisblat D.A."/>
            <person name="Putnam N.H."/>
            <person name="Grigoriev I.V."/>
            <person name="Rokhsar D.S."/>
        </authorList>
    </citation>
    <scope>NUCLEOTIDE SEQUENCE</scope>
    <source>
        <strain evidence="3">I ESC-2004</strain>
    </source>
</reference>
<proteinExistence type="predicted"/>
<reference evidence="2" key="3">
    <citation type="submission" date="2015-06" db="UniProtKB">
        <authorList>
            <consortium name="EnsemblMetazoa"/>
        </authorList>
    </citation>
    <scope>IDENTIFICATION</scope>
</reference>
<accession>R7TM32</accession>
<protein>
    <recommendedName>
        <fullName evidence="4">Reverse transcriptase domain-containing protein</fullName>
    </recommendedName>
</protein>
<evidence type="ECO:0000313" key="2">
    <source>
        <dbReference type="EnsemblMetazoa" id="CapteP208525"/>
    </source>
</evidence>
<dbReference type="Proteomes" id="UP000014760">
    <property type="component" value="Unassembled WGS sequence"/>
</dbReference>
<reference evidence="1 3" key="2">
    <citation type="journal article" date="2013" name="Nature">
        <title>Insights into bilaterian evolution from three spiralian genomes.</title>
        <authorList>
            <person name="Simakov O."/>
            <person name="Marletaz F."/>
            <person name="Cho S.J."/>
            <person name="Edsinger-Gonzales E."/>
            <person name="Havlak P."/>
            <person name="Hellsten U."/>
            <person name="Kuo D.H."/>
            <person name="Larsson T."/>
            <person name="Lv J."/>
            <person name="Arendt D."/>
            <person name="Savage R."/>
            <person name="Osoegawa K."/>
            <person name="de Jong P."/>
            <person name="Grimwood J."/>
            <person name="Chapman J.A."/>
            <person name="Shapiro H."/>
            <person name="Aerts A."/>
            <person name="Otillar R.P."/>
            <person name="Terry A.Y."/>
            <person name="Boore J.L."/>
            <person name="Grigoriev I.V."/>
            <person name="Lindberg D.R."/>
            <person name="Seaver E.C."/>
            <person name="Weisblat D.A."/>
            <person name="Putnam N.H."/>
            <person name="Rokhsar D.S."/>
        </authorList>
    </citation>
    <scope>NUCLEOTIDE SEQUENCE</scope>
    <source>
        <strain evidence="1 3">I ESC-2004</strain>
    </source>
</reference>
<sequence length="173" mass="19790">MHCVSEELTAEVEEKKVKDWTKAIFKELRKWTGWQMEEALRTLVRIDGSVAKGVEEVKEKVARIWGSIFIRGCQKRVESKCTFHVRTSGTRSQDRPLDVGVVQCSGLSPVMWNVYFAIIFDSTEDTGIGFTDDLNLITQDVNEFGHIKSQQIVQSDLDILKMYSEVLLLLPYT</sequence>
<dbReference type="AlphaFoldDB" id="R7TM32"/>
<dbReference type="OrthoDB" id="415822at2759"/>
<dbReference type="EnsemblMetazoa" id="CapteT208525">
    <property type="protein sequence ID" value="CapteP208525"/>
    <property type="gene ID" value="CapteG208525"/>
</dbReference>
<evidence type="ECO:0008006" key="4">
    <source>
        <dbReference type="Google" id="ProtNLM"/>
    </source>
</evidence>
<keyword evidence="3" id="KW-1185">Reference proteome</keyword>